<sequence>MMPIGFAVVGYGRMGKRHASLIGSHPETVLRAVADPYEKGPGENSSPESGPGEISGPPVAHFDSLDSLLESPLSASIDVVDIATPNGYHAVQACRALEAGKHVIVEKPLALTGADARRIIETGVRMDKRVFVVMQNRYASAAHWLHSLVSGGRLGKIFLVQVNAFWNRDGRYYVPGGWHGRKDLDGGVLFTQFSHLVDLLYWLFGDLSDIRSRWADFTHKGLAEFQDSGMVQFSLKGGAMGAFHFSTAVWDKNLDTSLTLVAEYGTIRLGGQYMERVDYCHLRDGAPPPETGHTSLENHRLFFSGVVDVLQGRAEQAIDPMDGWKVVDLIERFYKA</sequence>
<dbReference type="SUPFAM" id="SSF55347">
    <property type="entry name" value="Glyceraldehyde-3-phosphate dehydrogenase-like, C-terminal domain"/>
    <property type="match status" value="1"/>
</dbReference>
<feature type="region of interest" description="Disordered" evidence="1">
    <location>
        <begin position="36"/>
        <end position="57"/>
    </location>
</feature>
<comment type="caution">
    <text evidence="4">The sequence shown here is derived from an EMBL/GenBank/DDBJ whole genome shotgun (WGS) entry which is preliminary data.</text>
</comment>
<reference evidence="4 5" key="1">
    <citation type="submission" date="2019-03" db="EMBL/GenBank/DDBJ databases">
        <title>Genomic Encyclopedia of Type Strains, Phase IV (KMG-IV): sequencing the most valuable type-strain genomes for metagenomic binning, comparative biology and taxonomic classification.</title>
        <authorList>
            <person name="Goeker M."/>
        </authorList>
    </citation>
    <scope>NUCLEOTIDE SEQUENCE [LARGE SCALE GENOMIC DNA]</scope>
    <source>
        <strain evidence="4 5">DSM 100059</strain>
    </source>
</reference>
<dbReference type="SUPFAM" id="SSF51735">
    <property type="entry name" value="NAD(P)-binding Rossmann-fold domains"/>
    <property type="match status" value="1"/>
</dbReference>
<evidence type="ECO:0000313" key="4">
    <source>
        <dbReference type="EMBL" id="TDX00028.1"/>
    </source>
</evidence>
<dbReference type="Proteomes" id="UP000294498">
    <property type="component" value="Unassembled WGS sequence"/>
</dbReference>
<dbReference type="RefSeq" id="WP_133991235.1">
    <property type="nucleotide sequence ID" value="NZ_SODV01000001.1"/>
</dbReference>
<proteinExistence type="predicted"/>
<keyword evidence="5" id="KW-1185">Reference proteome</keyword>
<name>A0A4R8DQG9_9BACT</name>
<protein>
    <submittedName>
        <fullName evidence="4">Putative dehydrogenase</fullName>
    </submittedName>
</protein>
<accession>A0A4R8DQG9</accession>
<feature type="domain" description="GFO/IDH/MocA-like oxidoreductase" evidence="3">
    <location>
        <begin position="145"/>
        <end position="268"/>
    </location>
</feature>
<dbReference type="Gene3D" id="3.40.50.720">
    <property type="entry name" value="NAD(P)-binding Rossmann-like Domain"/>
    <property type="match status" value="1"/>
</dbReference>
<dbReference type="Pfam" id="PF22725">
    <property type="entry name" value="GFO_IDH_MocA_C3"/>
    <property type="match status" value="1"/>
</dbReference>
<dbReference type="InterPro" id="IPR052515">
    <property type="entry name" value="Gfo/Idh/MocA_Oxidoreductase"/>
</dbReference>
<evidence type="ECO:0000259" key="3">
    <source>
        <dbReference type="Pfam" id="PF22725"/>
    </source>
</evidence>
<dbReference type="AlphaFoldDB" id="A0A4R8DQG9"/>
<evidence type="ECO:0000256" key="1">
    <source>
        <dbReference type="SAM" id="MobiDB-lite"/>
    </source>
</evidence>
<evidence type="ECO:0000313" key="5">
    <source>
        <dbReference type="Proteomes" id="UP000294498"/>
    </source>
</evidence>
<dbReference type="InterPro" id="IPR036291">
    <property type="entry name" value="NAD(P)-bd_dom_sf"/>
</dbReference>
<dbReference type="InterPro" id="IPR055170">
    <property type="entry name" value="GFO_IDH_MocA-like_dom"/>
</dbReference>
<dbReference type="EMBL" id="SODV01000001">
    <property type="protein sequence ID" value="TDX00028.1"/>
    <property type="molecule type" value="Genomic_DNA"/>
</dbReference>
<feature type="compositionally biased region" description="Low complexity" evidence="1">
    <location>
        <begin position="42"/>
        <end position="57"/>
    </location>
</feature>
<feature type="domain" description="Gfo/Idh/MocA-like oxidoreductase N-terminal" evidence="2">
    <location>
        <begin position="5"/>
        <end position="132"/>
    </location>
</feature>
<gene>
    <name evidence="4" type="ORF">EDB95_1044</name>
</gene>
<dbReference type="Pfam" id="PF01408">
    <property type="entry name" value="GFO_IDH_MocA"/>
    <property type="match status" value="1"/>
</dbReference>
<dbReference type="InterPro" id="IPR000683">
    <property type="entry name" value="Gfo/Idh/MocA-like_OxRdtase_N"/>
</dbReference>
<organism evidence="4 5">
    <name type="scientific">Dinghuibacter silviterrae</name>
    <dbReference type="NCBI Taxonomy" id="1539049"/>
    <lineage>
        <taxon>Bacteria</taxon>
        <taxon>Pseudomonadati</taxon>
        <taxon>Bacteroidota</taxon>
        <taxon>Chitinophagia</taxon>
        <taxon>Chitinophagales</taxon>
        <taxon>Chitinophagaceae</taxon>
        <taxon>Dinghuibacter</taxon>
    </lineage>
</organism>
<dbReference type="PANTHER" id="PTHR43249:SF1">
    <property type="entry name" value="D-GLUCOSIDE 3-DEHYDROGENASE"/>
    <property type="match status" value="1"/>
</dbReference>
<evidence type="ECO:0000259" key="2">
    <source>
        <dbReference type="Pfam" id="PF01408"/>
    </source>
</evidence>
<dbReference type="Gene3D" id="3.30.360.10">
    <property type="entry name" value="Dihydrodipicolinate Reductase, domain 2"/>
    <property type="match status" value="1"/>
</dbReference>
<dbReference type="PANTHER" id="PTHR43249">
    <property type="entry name" value="UDP-N-ACETYL-2-AMINO-2-DEOXY-D-GLUCURONATE OXIDASE"/>
    <property type="match status" value="1"/>
</dbReference>
<dbReference type="OrthoDB" id="9815825at2"/>
<dbReference type="GO" id="GO:0000166">
    <property type="term" value="F:nucleotide binding"/>
    <property type="evidence" value="ECO:0007669"/>
    <property type="project" value="InterPro"/>
</dbReference>